<organism evidence="1 2">
    <name type="scientific">Chelydra serpentina</name>
    <name type="common">Snapping turtle</name>
    <name type="synonym">Testudo serpentina</name>
    <dbReference type="NCBI Taxonomy" id="8475"/>
    <lineage>
        <taxon>Eukaryota</taxon>
        <taxon>Metazoa</taxon>
        <taxon>Chordata</taxon>
        <taxon>Craniata</taxon>
        <taxon>Vertebrata</taxon>
        <taxon>Euteleostomi</taxon>
        <taxon>Archelosauria</taxon>
        <taxon>Testudinata</taxon>
        <taxon>Testudines</taxon>
        <taxon>Cryptodira</taxon>
        <taxon>Durocryptodira</taxon>
        <taxon>Americhelydia</taxon>
        <taxon>Chelydroidea</taxon>
        <taxon>Chelydridae</taxon>
        <taxon>Chelydra</taxon>
    </lineage>
</organism>
<accession>A0A8T1T345</accession>
<proteinExistence type="predicted"/>
<dbReference type="Proteomes" id="UP000765507">
    <property type="component" value="Unassembled WGS sequence"/>
</dbReference>
<dbReference type="Gene3D" id="1.10.287.3160">
    <property type="match status" value="1"/>
</dbReference>
<name>A0A8T1T345_CHESE</name>
<gene>
    <name evidence="1" type="ORF">G0U57_015436</name>
</gene>
<evidence type="ECO:0000313" key="2">
    <source>
        <dbReference type="Proteomes" id="UP000765507"/>
    </source>
</evidence>
<dbReference type="EMBL" id="JAHGAV010000047">
    <property type="protein sequence ID" value="KAG6935185.1"/>
    <property type="molecule type" value="Genomic_DNA"/>
</dbReference>
<evidence type="ECO:0000313" key="1">
    <source>
        <dbReference type="EMBL" id="KAG6935185.1"/>
    </source>
</evidence>
<protein>
    <submittedName>
        <fullName evidence="1">Uncharacterized protein</fullName>
    </submittedName>
</protein>
<reference evidence="1 2" key="1">
    <citation type="journal article" date="2020" name="G3 (Bethesda)">
        <title>Draft Genome of the Common Snapping Turtle, Chelydra serpentina, a Model for Phenotypic Plasticity in Reptiles.</title>
        <authorList>
            <person name="Das D."/>
            <person name="Singh S.K."/>
            <person name="Bierstedt J."/>
            <person name="Erickson A."/>
            <person name="Galli G.L.J."/>
            <person name="Crossley D.A. 2nd"/>
            <person name="Rhen T."/>
        </authorList>
    </citation>
    <scope>NUCLEOTIDE SEQUENCE [LARGE SCALE GENOMIC DNA]</scope>
    <source>
        <strain evidence="1">KW</strain>
    </source>
</reference>
<sequence length="154" mass="17698">MKRIAESLQILLDKVQKTQYILVDILHTSPQYKVALPINDVLLTSAKVIWQIPTIIPPICKRTNTRYYGPPKGLEYLSSDPTPNSLLMDAVNESHKHCTKSIPHDRELKHLELLSSKSYSSAVLQLWVANNYALMVKYDQMNYSKFTDFSDYLP</sequence>
<comment type="caution">
    <text evidence="1">The sequence shown here is derived from an EMBL/GenBank/DDBJ whole genome shotgun (WGS) entry which is preliminary data.</text>
</comment>
<dbReference type="AlphaFoldDB" id="A0A8T1T345"/>
<keyword evidence="2" id="KW-1185">Reference proteome</keyword>